<accession>A0ABT3WQ58</accession>
<evidence type="ECO:0000313" key="3">
    <source>
        <dbReference type="Proteomes" id="UP001081709"/>
    </source>
</evidence>
<feature type="compositionally biased region" description="Basic and acidic residues" evidence="1">
    <location>
        <begin position="69"/>
        <end position="78"/>
    </location>
</feature>
<name>A0ABT3WQ58_9CORY</name>
<reference evidence="2" key="1">
    <citation type="submission" date="2022-11" db="EMBL/GenBank/DDBJ databases">
        <title>Corynebacterium sp. isolated from Penguins.</title>
        <authorList>
            <person name="Sedlar K."/>
            <person name="Svec P."/>
        </authorList>
    </citation>
    <scope>NUCLEOTIDE SEQUENCE</scope>
    <source>
        <strain evidence="2">P7003</strain>
    </source>
</reference>
<organism evidence="2 3">
    <name type="scientific">Corynebacterium pygosceleis</name>
    <dbReference type="NCBI Taxonomy" id="2800406"/>
    <lineage>
        <taxon>Bacteria</taxon>
        <taxon>Bacillati</taxon>
        <taxon>Actinomycetota</taxon>
        <taxon>Actinomycetes</taxon>
        <taxon>Mycobacteriales</taxon>
        <taxon>Corynebacteriaceae</taxon>
        <taxon>Corynebacterium</taxon>
    </lineage>
</organism>
<comment type="caution">
    <text evidence="2">The sequence shown here is derived from an EMBL/GenBank/DDBJ whole genome shotgun (WGS) entry which is preliminary data.</text>
</comment>
<proteinExistence type="predicted"/>
<keyword evidence="3" id="KW-1185">Reference proteome</keyword>
<dbReference type="RefSeq" id="WP_267186282.1">
    <property type="nucleotide sequence ID" value="NZ_JAPMKV010000002.1"/>
</dbReference>
<evidence type="ECO:0000313" key="2">
    <source>
        <dbReference type="EMBL" id="MCX7444389.1"/>
    </source>
</evidence>
<dbReference type="EMBL" id="JAPMKV010000002">
    <property type="protein sequence ID" value="MCX7444389.1"/>
    <property type="molecule type" value="Genomic_DNA"/>
</dbReference>
<sequence>MMQRPKKTAPIATWREYAASLHVDTRGMNKQEIQAATASDDTRVGKGADAIRTPDTPAGKGTEIFRTPDTTDHEKDPRSAWTPDTTAQEKEVGHASTTPLNPDSPIGFDITAVTPGYTTSVEQRLRAHLCRDLSRIIDPTVYDIGGIADELIEGATASAWHVNFDIYRR</sequence>
<feature type="region of interest" description="Disordered" evidence="1">
    <location>
        <begin position="28"/>
        <end position="103"/>
    </location>
</feature>
<dbReference type="Proteomes" id="UP001081709">
    <property type="component" value="Unassembled WGS sequence"/>
</dbReference>
<protein>
    <submittedName>
        <fullName evidence="2">Uncharacterized protein</fullName>
    </submittedName>
</protein>
<evidence type="ECO:0000256" key="1">
    <source>
        <dbReference type="SAM" id="MobiDB-lite"/>
    </source>
</evidence>
<gene>
    <name evidence="2" type="ORF">OS125_03905</name>
</gene>